<dbReference type="SUPFAM" id="SSF54427">
    <property type="entry name" value="NTF2-like"/>
    <property type="match status" value="1"/>
</dbReference>
<comment type="caution">
    <text evidence="2">The sequence shown here is derived from an EMBL/GenBank/DDBJ whole genome shotgun (WGS) entry which is preliminary data.</text>
</comment>
<dbReference type="RefSeq" id="WP_081792242.1">
    <property type="nucleotide sequence ID" value="NZ_BAWF01000009.1"/>
</dbReference>
<dbReference type="AlphaFoldDB" id="X0PM45"/>
<dbReference type="EMBL" id="BAWF01000009">
    <property type="protein sequence ID" value="GAF43594.1"/>
    <property type="molecule type" value="Genomic_DNA"/>
</dbReference>
<dbReference type="Proteomes" id="UP000019491">
    <property type="component" value="Unassembled WGS sequence"/>
</dbReference>
<name>X0PM45_RHOWR</name>
<dbReference type="Pfam" id="PF13577">
    <property type="entry name" value="SnoaL_4"/>
    <property type="match status" value="1"/>
</dbReference>
<organism evidence="2 3">
    <name type="scientific">Rhodococcus wratislaviensis NBRC 100605</name>
    <dbReference type="NCBI Taxonomy" id="1219028"/>
    <lineage>
        <taxon>Bacteria</taxon>
        <taxon>Bacillati</taxon>
        <taxon>Actinomycetota</taxon>
        <taxon>Actinomycetes</taxon>
        <taxon>Mycobacteriales</taxon>
        <taxon>Nocardiaceae</taxon>
        <taxon>Rhodococcus</taxon>
    </lineage>
</organism>
<evidence type="ECO:0000313" key="3">
    <source>
        <dbReference type="Proteomes" id="UP000019491"/>
    </source>
</evidence>
<proteinExistence type="predicted"/>
<sequence length="184" mass="20508">MGGTPSATGARRRKVRRVAAVPFYSSETDYPSEAFVDPLDKLIVEAECKKLSSSFFHYTDRGKFSSVAELFTEDGVFERFGETLRGRSEIIESMSSRPQSIVIRHGLLNMHFTSVESDTATAYVDVLTVYGVYGVSSDESSVVAQVADSPRVVQFEDLYQNIDGVWRIQRRAAQIILSGRHVRG</sequence>
<evidence type="ECO:0000259" key="1">
    <source>
        <dbReference type="Pfam" id="PF13577"/>
    </source>
</evidence>
<accession>X0PM45</accession>
<dbReference type="Gene3D" id="3.10.450.50">
    <property type="match status" value="1"/>
</dbReference>
<protein>
    <recommendedName>
        <fullName evidence="1">SnoaL-like domain-containing protein</fullName>
    </recommendedName>
</protein>
<feature type="domain" description="SnoaL-like" evidence="1">
    <location>
        <begin position="44"/>
        <end position="171"/>
    </location>
</feature>
<reference evidence="2 3" key="1">
    <citation type="submission" date="2014-02" db="EMBL/GenBank/DDBJ databases">
        <title>Whole genome shotgun sequence of Rhodococcus wratislaviensis NBRC 100605.</title>
        <authorList>
            <person name="Hosoyama A."/>
            <person name="Tsuchikane K."/>
            <person name="Yoshida I."/>
            <person name="Ohji S."/>
            <person name="Ichikawa N."/>
            <person name="Yamazoe A."/>
            <person name="Fujita N."/>
        </authorList>
    </citation>
    <scope>NUCLEOTIDE SEQUENCE [LARGE SCALE GENOMIC DNA]</scope>
    <source>
        <strain evidence="2 3">NBRC 100605</strain>
    </source>
</reference>
<dbReference type="InterPro" id="IPR032710">
    <property type="entry name" value="NTF2-like_dom_sf"/>
</dbReference>
<dbReference type="InterPro" id="IPR037401">
    <property type="entry name" value="SnoaL-like"/>
</dbReference>
<evidence type="ECO:0000313" key="2">
    <source>
        <dbReference type="EMBL" id="GAF43594.1"/>
    </source>
</evidence>
<keyword evidence="3" id="KW-1185">Reference proteome</keyword>
<gene>
    <name evidence="2" type="ORF">RW1_009_00180</name>
</gene>